<sequence>MSRRILSLIALLLVTDAMVVHGRGPRPSQIVTPDAGETARLGRQYVLPRI</sequence>
<gene>
    <name evidence="2" type="ORF">GCM10007888_39650</name>
    <name evidence="1" type="ORF">MOX02_35620</name>
</gene>
<name>A0A512J6C3_9HYPH</name>
<keyword evidence="4" id="KW-1185">Reference proteome</keyword>
<evidence type="ECO:0000313" key="1">
    <source>
        <dbReference type="EMBL" id="GEP05524.1"/>
    </source>
</evidence>
<dbReference type="Proteomes" id="UP001156856">
    <property type="component" value="Unassembled WGS sequence"/>
</dbReference>
<dbReference type="AlphaFoldDB" id="A0A512J6C3"/>
<dbReference type="EMBL" id="BSPK01000075">
    <property type="protein sequence ID" value="GLS65583.1"/>
    <property type="molecule type" value="Genomic_DNA"/>
</dbReference>
<dbReference type="RefSeq" id="WP_170267910.1">
    <property type="nucleotide sequence ID" value="NZ_BJZU01000072.1"/>
</dbReference>
<reference evidence="1 3" key="3">
    <citation type="submission" date="2019-07" db="EMBL/GenBank/DDBJ databases">
        <title>Whole genome shotgun sequence of Methylobacterium oxalidis NBRC 107715.</title>
        <authorList>
            <person name="Hosoyama A."/>
            <person name="Uohara A."/>
            <person name="Ohji S."/>
            <person name="Ichikawa N."/>
        </authorList>
    </citation>
    <scope>NUCLEOTIDE SEQUENCE [LARGE SCALE GENOMIC DNA]</scope>
    <source>
        <strain evidence="1 3">NBRC 107715</strain>
    </source>
</reference>
<organism evidence="1 3">
    <name type="scientific">Methylobacterium oxalidis</name>
    <dbReference type="NCBI Taxonomy" id="944322"/>
    <lineage>
        <taxon>Bacteria</taxon>
        <taxon>Pseudomonadati</taxon>
        <taxon>Pseudomonadota</taxon>
        <taxon>Alphaproteobacteria</taxon>
        <taxon>Hyphomicrobiales</taxon>
        <taxon>Methylobacteriaceae</taxon>
        <taxon>Methylobacterium</taxon>
    </lineage>
</organism>
<reference evidence="2" key="1">
    <citation type="journal article" date="2014" name="Int. J. Syst. Evol. Microbiol.">
        <title>Complete genome of a new Firmicutes species belonging to the dominant human colonic microbiota ('Ruminococcus bicirculans') reveals two chromosomes and a selective capacity to utilize plant glucans.</title>
        <authorList>
            <consortium name="NISC Comparative Sequencing Program"/>
            <person name="Wegmann U."/>
            <person name="Louis P."/>
            <person name="Goesmann A."/>
            <person name="Henrissat B."/>
            <person name="Duncan S.H."/>
            <person name="Flint H.J."/>
        </authorList>
    </citation>
    <scope>NUCLEOTIDE SEQUENCE</scope>
    <source>
        <strain evidence="2">NBRC 107715</strain>
    </source>
</reference>
<evidence type="ECO:0000313" key="4">
    <source>
        <dbReference type="Proteomes" id="UP001156856"/>
    </source>
</evidence>
<accession>A0A512J6C3</accession>
<reference evidence="4" key="2">
    <citation type="journal article" date="2019" name="Int. J. Syst. Evol. Microbiol.">
        <title>The Global Catalogue of Microorganisms (GCM) 10K type strain sequencing project: providing services to taxonomists for standard genome sequencing and annotation.</title>
        <authorList>
            <consortium name="The Broad Institute Genomics Platform"/>
            <consortium name="The Broad Institute Genome Sequencing Center for Infectious Disease"/>
            <person name="Wu L."/>
            <person name="Ma J."/>
        </authorList>
    </citation>
    <scope>NUCLEOTIDE SEQUENCE [LARGE SCALE GENOMIC DNA]</scope>
    <source>
        <strain evidence="4">NBRC 107715</strain>
    </source>
</reference>
<proteinExistence type="predicted"/>
<evidence type="ECO:0000313" key="3">
    <source>
        <dbReference type="Proteomes" id="UP000321960"/>
    </source>
</evidence>
<dbReference type="Proteomes" id="UP000321960">
    <property type="component" value="Unassembled WGS sequence"/>
</dbReference>
<reference evidence="2" key="4">
    <citation type="submission" date="2023-01" db="EMBL/GenBank/DDBJ databases">
        <title>Draft genome sequence of Methylobacterium oxalidis strain NBRC 107715.</title>
        <authorList>
            <person name="Sun Q."/>
            <person name="Mori K."/>
        </authorList>
    </citation>
    <scope>NUCLEOTIDE SEQUENCE</scope>
    <source>
        <strain evidence="2">NBRC 107715</strain>
    </source>
</reference>
<comment type="caution">
    <text evidence="1">The sequence shown here is derived from an EMBL/GenBank/DDBJ whole genome shotgun (WGS) entry which is preliminary data.</text>
</comment>
<protein>
    <submittedName>
        <fullName evidence="1">Uncharacterized protein</fullName>
    </submittedName>
</protein>
<evidence type="ECO:0000313" key="2">
    <source>
        <dbReference type="EMBL" id="GLS65583.1"/>
    </source>
</evidence>
<dbReference type="EMBL" id="BJZU01000072">
    <property type="protein sequence ID" value="GEP05524.1"/>
    <property type="molecule type" value="Genomic_DNA"/>
</dbReference>